<accession>A0A7X2D3I0</accession>
<dbReference type="Gene3D" id="3.40.50.2300">
    <property type="match status" value="2"/>
</dbReference>
<dbReference type="OrthoDB" id="9783240at2"/>
<dbReference type="InterPro" id="IPR028082">
    <property type="entry name" value="Peripla_BP_I"/>
</dbReference>
<dbReference type="PROSITE" id="PS51318">
    <property type="entry name" value="TAT"/>
    <property type="match status" value="1"/>
</dbReference>
<reference evidence="7 8" key="1">
    <citation type="submission" date="2019-10" db="EMBL/GenBank/DDBJ databases">
        <title>Draft whole-genome sequence of the purple nonsulfur photosynthetic bacterium Roseospira navarrensis DSM 15114.</title>
        <authorList>
            <person name="Kyndt J.A."/>
            <person name="Meyer T.E."/>
        </authorList>
    </citation>
    <scope>NUCLEOTIDE SEQUENCE [LARGE SCALE GENOMIC DNA]</scope>
    <source>
        <strain evidence="7 8">DSM 15114</strain>
    </source>
</reference>
<evidence type="ECO:0000256" key="4">
    <source>
        <dbReference type="ARBA" id="ARBA00022970"/>
    </source>
</evidence>
<dbReference type="InterPro" id="IPR051010">
    <property type="entry name" value="BCAA_transport"/>
</dbReference>
<feature type="domain" description="Leucine-binding protein" evidence="6">
    <location>
        <begin position="47"/>
        <end position="385"/>
    </location>
</feature>
<dbReference type="PRINTS" id="PR00337">
    <property type="entry name" value="LEUILEVALBP"/>
</dbReference>
<evidence type="ECO:0000259" key="6">
    <source>
        <dbReference type="Pfam" id="PF13458"/>
    </source>
</evidence>
<name>A0A7X2D3I0_9PROT</name>
<gene>
    <name evidence="7" type="ORF">GHC57_09685</name>
</gene>
<keyword evidence="8" id="KW-1185">Reference proteome</keyword>
<dbReference type="RefSeq" id="WP_153343599.1">
    <property type="nucleotide sequence ID" value="NZ_WIVE01000026.1"/>
</dbReference>
<dbReference type="PANTHER" id="PTHR30483">
    <property type="entry name" value="LEUCINE-SPECIFIC-BINDING PROTEIN"/>
    <property type="match status" value="1"/>
</dbReference>
<dbReference type="PANTHER" id="PTHR30483:SF37">
    <property type="entry name" value="ABC TRANSPORTER SUBSTRATE-BINDING PROTEIN"/>
    <property type="match status" value="1"/>
</dbReference>
<feature type="signal peptide" evidence="5">
    <location>
        <begin position="1"/>
        <end position="43"/>
    </location>
</feature>
<proteinExistence type="inferred from homology"/>
<dbReference type="Pfam" id="PF13458">
    <property type="entry name" value="Peripla_BP_6"/>
    <property type="match status" value="1"/>
</dbReference>
<keyword evidence="4" id="KW-0029">Amino-acid transport</keyword>
<dbReference type="EMBL" id="WIVE01000026">
    <property type="protein sequence ID" value="MQX36786.1"/>
    <property type="molecule type" value="Genomic_DNA"/>
</dbReference>
<dbReference type="InterPro" id="IPR028081">
    <property type="entry name" value="Leu-bd"/>
</dbReference>
<dbReference type="CDD" id="cd06330">
    <property type="entry name" value="PBP1_As_SBP-like"/>
    <property type="match status" value="1"/>
</dbReference>
<comment type="similarity">
    <text evidence="1">Belongs to the leucine-binding protein family.</text>
</comment>
<dbReference type="Proteomes" id="UP000434582">
    <property type="component" value="Unassembled WGS sequence"/>
</dbReference>
<evidence type="ECO:0000256" key="1">
    <source>
        <dbReference type="ARBA" id="ARBA00010062"/>
    </source>
</evidence>
<evidence type="ECO:0000256" key="5">
    <source>
        <dbReference type="SAM" id="SignalP"/>
    </source>
</evidence>
<evidence type="ECO:0000256" key="2">
    <source>
        <dbReference type="ARBA" id="ARBA00022448"/>
    </source>
</evidence>
<evidence type="ECO:0000313" key="8">
    <source>
        <dbReference type="Proteomes" id="UP000434582"/>
    </source>
</evidence>
<evidence type="ECO:0000256" key="3">
    <source>
        <dbReference type="ARBA" id="ARBA00022729"/>
    </source>
</evidence>
<dbReference type="SUPFAM" id="SSF53822">
    <property type="entry name" value="Periplasmic binding protein-like I"/>
    <property type="match status" value="1"/>
</dbReference>
<sequence length="417" mass="44865">MPDQINHTAHDNWFSRRGLLRTVAGATLAAVGLAAATGAPALAADPIKVGEINSYTRLPAFTEPYRLGWQLALEEINAAGGIDGRPVEVISKDDAGKPGDAVTAANELVSLEGVDLLMGTFFSHIGLAVADFANQRGILFVAAEPLTDAIVWSKGNDYTFRLRPSVHMQAGMLAEEAAKLDATRWATVAPNYEYGTSAVEAFKAALSERKPDVEWVDEQWPPLGKIDAGATVQAMAATEPDAIFNVTFGPDLIKFVREGTTRGLFEGREVVSLLTGEPEYIDPLGEETPEGWIVTGYPWDKIEIPEHAAFLEAYQAKYDDYPRLGSVVGYATMMSVAEILKKAGSTETDAMIEAAKGIEVPTPFGTVTYRAADHQSTMGAFVGRTAVEDGRGVMVDFGYRDGADYLPPEEEAAAMRP</sequence>
<dbReference type="AlphaFoldDB" id="A0A7X2D3I0"/>
<dbReference type="GO" id="GO:0006865">
    <property type="term" value="P:amino acid transport"/>
    <property type="evidence" value="ECO:0007669"/>
    <property type="project" value="UniProtKB-KW"/>
</dbReference>
<comment type="caution">
    <text evidence="7">The sequence shown here is derived from an EMBL/GenBank/DDBJ whole genome shotgun (WGS) entry which is preliminary data.</text>
</comment>
<organism evidence="7 8">
    <name type="scientific">Roseospira navarrensis</name>
    <dbReference type="NCBI Taxonomy" id="140058"/>
    <lineage>
        <taxon>Bacteria</taxon>
        <taxon>Pseudomonadati</taxon>
        <taxon>Pseudomonadota</taxon>
        <taxon>Alphaproteobacteria</taxon>
        <taxon>Rhodospirillales</taxon>
        <taxon>Rhodospirillaceae</taxon>
        <taxon>Roseospira</taxon>
    </lineage>
</organism>
<keyword evidence="3 5" id="KW-0732">Signal</keyword>
<evidence type="ECO:0000313" key="7">
    <source>
        <dbReference type="EMBL" id="MQX36786.1"/>
    </source>
</evidence>
<dbReference type="InterPro" id="IPR000709">
    <property type="entry name" value="Leu_Ile_Val-bd"/>
</dbReference>
<feature type="chain" id="PRO_5030698407" evidence="5">
    <location>
        <begin position="44"/>
        <end position="417"/>
    </location>
</feature>
<keyword evidence="2" id="KW-0813">Transport</keyword>
<protein>
    <submittedName>
        <fullName evidence="7">ABC transporter substrate-binding protein</fullName>
    </submittedName>
</protein>
<dbReference type="InterPro" id="IPR006311">
    <property type="entry name" value="TAT_signal"/>
</dbReference>